<dbReference type="PANTHER" id="PTHR30332">
    <property type="entry name" value="PROBABLE GENERAL SECRETION PATHWAY PROTEIN D"/>
    <property type="match status" value="1"/>
</dbReference>
<gene>
    <name evidence="6" type="ORF">J3U87_31730</name>
</gene>
<proteinExistence type="inferred from homology"/>
<evidence type="ECO:0000313" key="6">
    <source>
        <dbReference type="EMBL" id="QTD50179.1"/>
    </source>
</evidence>
<dbReference type="InterPro" id="IPR004846">
    <property type="entry name" value="T2SS/T3SS_dom"/>
</dbReference>
<accession>A0A8A4TJG8</accession>
<evidence type="ECO:0000256" key="4">
    <source>
        <dbReference type="SAM" id="MobiDB-lite"/>
    </source>
</evidence>
<protein>
    <recommendedName>
        <fullName evidence="5">Type II/III secretion system secretin-like domain-containing protein</fullName>
    </recommendedName>
</protein>
<dbReference type="PROSITE" id="PS00875">
    <property type="entry name" value="T2SP_D"/>
    <property type="match status" value="1"/>
</dbReference>
<dbReference type="InterPro" id="IPR001775">
    <property type="entry name" value="GspD/PilQ"/>
</dbReference>
<dbReference type="AlphaFoldDB" id="A0A8A4TJG8"/>
<evidence type="ECO:0000256" key="2">
    <source>
        <dbReference type="ARBA" id="ARBA00023136"/>
    </source>
</evidence>
<dbReference type="PRINTS" id="PR00811">
    <property type="entry name" value="BCTERIALGSPD"/>
</dbReference>
<evidence type="ECO:0000313" key="7">
    <source>
        <dbReference type="Proteomes" id="UP000663929"/>
    </source>
</evidence>
<name>A0A8A4TJG8_SULCO</name>
<reference evidence="6" key="1">
    <citation type="submission" date="2021-03" db="EMBL/GenBank/DDBJ databases">
        <title>Acanthopleuribacteraceae sp. M133.</title>
        <authorList>
            <person name="Wang G."/>
        </authorList>
    </citation>
    <scope>NUCLEOTIDE SEQUENCE</scope>
    <source>
        <strain evidence="6">M133</strain>
    </source>
</reference>
<dbReference type="GO" id="GO:0009306">
    <property type="term" value="P:protein secretion"/>
    <property type="evidence" value="ECO:0007669"/>
    <property type="project" value="InterPro"/>
</dbReference>
<feature type="compositionally biased region" description="Basic residues" evidence="4">
    <location>
        <begin position="702"/>
        <end position="713"/>
    </location>
</feature>
<comment type="subcellular location">
    <subcellularLocation>
        <location evidence="1">Membrane</location>
    </subcellularLocation>
</comment>
<dbReference type="InterPro" id="IPR004845">
    <property type="entry name" value="T2SS_GspD_CS"/>
</dbReference>
<dbReference type="Gene3D" id="3.30.1370.120">
    <property type="match status" value="1"/>
</dbReference>
<dbReference type="PANTHER" id="PTHR30332:SF17">
    <property type="entry name" value="TYPE IV PILIATION SYSTEM PROTEIN DR_0774-RELATED"/>
    <property type="match status" value="1"/>
</dbReference>
<feature type="domain" description="Type II/III secretion system secretin-like" evidence="5">
    <location>
        <begin position="503"/>
        <end position="668"/>
    </location>
</feature>
<evidence type="ECO:0000256" key="3">
    <source>
        <dbReference type="RuleBase" id="RU004003"/>
    </source>
</evidence>
<dbReference type="KEGG" id="scor:J3U87_31730"/>
<dbReference type="Gene3D" id="3.30.1370.130">
    <property type="match status" value="1"/>
</dbReference>
<feature type="region of interest" description="Disordered" evidence="4">
    <location>
        <begin position="702"/>
        <end position="753"/>
    </location>
</feature>
<dbReference type="EMBL" id="CP071793">
    <property type="protein sequence ID" value="QTD50179.1"/>
    <property type="molecule type" value="Genomic_DNA"/>
</dbReference>
<feature type="region of interest" description="Disordered" evidence="4">
    <location>
        <begin position="346"/>
        <end position="388"/>
    </location>
</feature>
<evidence type="ECO:0000256" key="1">
    <source>
        <dbReference type="ARBA" id="ARBA00004370"/>
    </source>
</evidence>
<feature type="compositionally biased region" description="Polar residues" evidence="4">
    <location>
        <begin position="376"/>
        <end position="388"/>
    </location>
</feature>
<dbReference type="RefSeq" id="WP_237379810.1">
    <property type="nucleotide sequence ID" value="NZ_CP071793.1"/>
</dbReference>
<dbReference type="Pfam" id="PF00263">
    <property type="entry name" value="Secretin"/>
    <property type="match status" value="1"/>
</dbReference>
<evidence type="ECO:0000259" key="5">
    <source>
        <dbReference type="Pfam" id="PF00263"/>
    </source>
</evidence>
<feature type="compositionally biased region" description="Polar residues" evidence="4">
    <location>
        <begin position="346"/>
        <end position="356"/>
    </location>
</feature>
<dbReference type="GO" id="GO:0015627">
    <property type="term" value="C:type II protein secretion system complex"/>
    <property type="evidence" value="ECO:0007669"/>
    <property type="project" value="TreeGrafter"/>
</dbReference>
<dbReference type="InterPro" id="IPR038591">
    <property type="entry name" value="NolW-like_sf"/>
</dbReference>
<sequence length="753" mass="83291">MIWLLLMSCLGWQNPPNQAVTEVHPFLPPETNQEFTLEIRGKGNERRFQIIAESLRKNFALNIVVEDSANVVVTGNFSDISVNEFLSYVCATYGLTWRQTGDIFHFYKPSAPAYQLEVRFDSEAGHLSVDAKAAPLTTLLREVTQKTGTNLITMPNLDTAITGFVADLPLTTALTALLRPYQLVVVEEEGFFQVIRDSDPPPQRGPRPKLEEKPPEQAAPAVTFDGRWFQGRLEAPSLSEALEAASRLAESSVKQLDAPEGGAVALTLRDASYEDVLAKLFLGTPYSYKLRDGIYLVGAKSRPELTSSEMIVVHHMNAQNVLAYLSGEVGLFQTFALPDRPSYFGSQTQNRQTPFERQNRALRSGPATSPVVGTGAATQPRVSPQARNTPQNIRTNLEISESVSAQITLIREHNALLVTATQDVISEIKSRLAWLDKPVPQVLIQALVVDFKTDNATDLGLSIANGDNSFFPNLDVTVEGNRESDGNFRITRLPSNFLVRIQALATEGKAQIISKPHIATLSGHEAYIEVGETQSILLSSETLVGDESPITQVTQRIETVEANISLRVIPWVTASGEITTYIEPVFNTFLGQVNDNVPPPISTRRLQSTVRLKNGQTIILGGLIEEALRRNSTGVPGLSRIPWFGHLFKNMNRNFTQSELVIYLTPYVYYGDEESVTIIKHREGLDYPLDVREQQELIKKKKTKWWQRKKKKGPPPTTSNTEAPTEAPTSKKPASEETETATGESSDDAPTVD</sequence>
<dbReference type="Gene3D" id="3.55.50.30">
    <property type="match status" value="1"/>
</dbReference>
<keyword evidence="2" id="KW-0472">Membrane</keyword>
<dbReference type="GO" id="GO:0016020">
    <property type="term" value="C:membrane"/>
    <property type="evidence" value="ECO:0007669"/>
    <property type="project" value="UniProtKB-SubCell"/>
</dbReference>
<comment type="similarity">
    <text evidence="3">Belongs to the bacterial secretin family.</text>
</comment>
<keyword evidence="7" id="KW-1185">Reference proteome</keyword>
<organism evidence="6 7">
    <name type="scientific">Sulfidibacter corallicola</name>
    <dbReference type="NCBI Taxonomy" id="2818388"/>
    <lineage>
        <taxon>Bacteria</taxon>
        <taxon>Pseudomonadati</taxon>
        <taxon>Acidobacteriota</taxon>
        <taxon>Holophagae</taxon>
        <taxon>Acanthopleuribacterales</taxon>
        <taxon>Acanthopleuribacteraceae</taxon>
        <taxon>Sulfidibacter</taxon>
    </lineage>
</organism>
<dbReference type="InterPro" id="IPR050810">
    <property type="entry name" value="Bact_Secretion_Sys_Channel"/>
</dbReference>
<feature type="region of interest" description="Disordered" evidence="4">
    <location>
        <begin position="195"/>
        <end position="218"/>
    </location>
</feature>
<dbReference type="Proteomes" id="UP000663929">
    <property type="component" value="Chromosome"/>
</dbReference>